<feature type="compositionally biased region" description="Polar residues" evidence="7">
    <location>
        <begin position="182"/>
        <end position="191"/>
    </location>
</feature>
<comment type="catalytic activity">
    <reaction evidence="5">
        <text>an adenosine in mRNA + S-adenosyl-L-methionine = an N(6)-methyladenosine in mRNA + S-adenosyl-L-homocysteine + H(+)</text>
        <dbReference type="Rhea" id="RHEA:55584"/>
        <dbReference type="Rhea" id="RHEA-COMP:12414"/>
        <dbReference type="Rhea" id="RHEA-COMP:12417"/>
        <dbReference type="ChEBI" id="CHEBI:15378"/>
        <dbReference type="ChEBI" id="CHEBI:57856"/>
        <dbReference type="ChEBI" id="CHEBI:59789"/>
        <dbReference type="ChEBI" id="CHEBI:74411"/>
        <dbReference type="ChEBI" id="CHEBI:74449"/>
        <dbReference type="EC" id="2.1.1.348"/>
    </reaction>
</comment>
<evidence type="ECO:0000256" key="3">
    <source>
        <dbReference type="ARBA" id="ARBA00022679"/>
    </source>
</evidence>
<dbReference type="Pfam" id="PF05063">
    <property type="entry name" value="MT-A70"/>
    <property type="match status" value="1"/>
</dbReference>
<dbReference type="GO" id="GO:0005634">
    <property type="term" value="C:nucleus"/>
    <property type="evidence" value="ECO:0007669"/>
    <property type="project" value="InterPro"/>
</dbReference>
<dbReference type="InterPro" id="IPR025848">
    <property type="entry name" value="MT-A70"/>
</dbReference>
<comment type="similarity">
    <text evidence="6">Belongs to the MT-A70-like family.</text>
</comment>
<evidence type="ECO:0000256" key="1">
    <source>
        <dbReference type="ARBA" id="ARBA00012160"/>
    </source>
</evidence>
<feature type="region of interest" description="Disordered" evidence="7">
    <location>
        <begin position="168"/>
        <end position="208"/>
    </location>
</feature>
<proteinExistence type="inferred from homology"/>
<evidence type="ECO:0000256" key="7">
    <source>
        <dbReference type="SAM" id="MobiDB-lite"/>
    </source>
</evidence>
<dbReference type="PROSITE" id="PS51143">
    <property type="entry name" value="MT_A70"/>
    <property type="match status" value="1"/>
</dbReference>
<evidence type="ECO:0000313" key="8">
    <source>
        <dbReference type="EnsemblMetazoa" id="BGLB005122-PB"/>
    </source>
</evidence>
<dbReference type="KEGG" id="bgt:106060772"/>
<keyword evidence="2" id="KW-0489">Methyltransferase</keyword>
<dbReference type="InterPro" id="IPR007757">
    <property type="entry name" value="MT-A70-like"/>
</dbReference>
<dbReference type="PANTHER" id="PTHR12829:SF7">
    <property type="entry name" value="N6-ADENOSINE-METHYLTRANSFERASE CATALYTIC SUBUNIT"/>
    <property type="match status" value="1"/>
</dbReference>
<reference evidence="8" key="1">
    <citation type="submission" date="2020-05" db="UniProtKB">
        <authorList>
            <consortium name="EnsemblMetazoa"/>
        </authorList>
    </citation>
    <scope>IDENTIFICATION</scope>
    <source>
        <strain evidence="8">BB02</strain>
    </source>
</reference>
<evidence type="ECO:0000256" key="2">
    <source>
        <dbReference type="ARBA" id="ARBA00022603"/>
    </source>
</evidence>
<accession>A0A2C9JN38</accession>
<name>A0A2C9JN38_BIOGL</name>
<keyword evidence="3" id="KW-0808">Transferase</keyword>
<protein>
    <recommendedName>
        <fullName evidence="1">mRNA m(6)A methyltransferase</fullName>
        <ecNumber evidence="1">2.1.1.348</ecNumber>
    </recommendedName>
</protein>
<evidence type="ECO:0000256" key="5">
    <source>
        <dbReference type="ARBA" id="ARBA00048957"/>
    </source>
</evidence>
<dbReference type="OrthoDB" id="10262526at2759"/>
<sequence>MTVTKALITTTSTISTIKPLPRENIQVTLDPEVEKKLLMVLCDISLDIPSDSKGRLLKLLPCLGIASRHQWFGFRVFLLLGGEPAKINEPLLSKAYKFRRLLLSVITAHPTQNMAEKLFEMHAFGRTFKEVCITKTHYHKIHRNFDRLNCKFIGSKQAFRHYKGTDQKKRKCSDDEDDAEVSSKQSRTTAPESGDIESLLSMQSTKEREEKKLNEEIQALLVTQTAKEQYLVEKFKSRGGPQLQEFCQCGTREECLRSNPEGANCKRLHFKKIIKKHTDESLGDCSFLNTCFHMDMCKYVHYEIDYPPKTLPSTDFMKKELSLGKLSSEISDDGSVQMFPPQWIQCDLRYFDMSTLGKCAVVMADPPWDIHMELPYGTMGDNEMRQLDIPGLQDDGFIFLWVTGRAMELGRECLELWGYKRVDEIIWVKTNQLQRIIRTGRTGHWLNHGKEHCLVGVKGNPKGVNKGMDCDVIVAEVRATSHKPDEIYGIIERLSPGTRKVELFGRPHNVQPNWITLGNQLEGVRLKDPDIVKLFREKYPDGNCMGPPKK</sequence>
<evidence type="ECO:0000313" key="9">
    <source>
        <dbReference type="Proteomes" id="UP000076420"/>
    </source>
</evidence>
<gene>
    <name evidence="8" type="primary">106060772</name>
</gene>
<evidence type="ECO:0000256" key="4">
    <source>
        <dbReference type="ARBA" id="ARBA00022691"/>
    </source>
</evidence>
<dbReference type="SUPFAM" id="SSF53335">
    <property type="entry name" value="S-adenosyl-L-methionine-dependent methyltransferases"/>
    <property type="match status" value="1"/>
</dbReference>
<dbReference type="VEuPathDB" id="VectorBase:BGLAX_037820"/>
<dbReference type="EnsemblMetazoa" id="BGLB005122-RB">
    <property type="protein sequence ID" value="BGLB005122-PB"/>
    <property type="gene ID" value="BGLB005122"/>
</dbReference>
<keyword evidence="4" id="KW-0949">S-adenosyl-L-methionine</keyword>
<evidence type="ECO:0000256" key="6">
    <source>
        <dbReference type="PROSITE-ProRule" id="PRU00489"/>
    </source>
</evidence>
<dbReference type="GO" id="GO:0036396">
    <property type="term" value="C:RNA N6-methyladenosine methyltransferase complex"/>
    <property type="evidence" value="ECO:0007669"/>
    <property type="project" value="TreeGrafter"/>
</dbReference>
<dbReference type="GO" id="GO:0001734">
    <property type="term" value="F:mRNA m(6)A methyltransferase activity"/>
    <property type="evidence" value="ECO:0007669"/>
    <property type="project" value="UniProtKB-EC"/>
</dbReference>
<dbReference type="PROSITE" id="PS51563">
    <property type="entry name" value="SAM_MTA70L_1"/>
    <property type="match status" value="1"/>
</dbReference>
<dbReference type="PANTHER" id="PTHR12829">
    <property type="entry name" value="N6-ADENOSINE-METHYLTRANSFERASE"/>
    <property type="match status" value="1"/>
</dbReference>
<dbReference type="STRING" id="6526.A0A2C9JN38"/>
<dbReference type="EC" id="2.1.1.348" evidence="1"/>
<dbReference type="InterPro" id="IPR029063">
    <property type="entry name" value="SAM-dependent_MTases_sf"/>
</dbReference>
<dbReference type="VEuPathDB" id="VectorBase:BGLB005122"/>
<dbReference type="Proteomes" id="UP000076420">
    <property type="component" value="Unassembled WGS sequence"/>
</dbReference>
<dbReference type="AlphaFoldDB" id="A0A2C9JN38"/>
<organism evidence="8 9">
    <name type="scientific">Biomphalaria glabrata</name>
    <name type="common">Bloodfluke planorb</name>
    <name type="synonym">Freshwater snail</name>
    <dbReference type="NCBI Taxonomy" id="6526"/>
    <lineage>
        <taxon>Eukaryota</taxon>
        <taxon>Metazoa</taxon>
        <taxon>Spiralia</taxon>
        <taxon>Lophotrochozoa</taxon>
        <taxon>Mollusca</taxon>
        <taxon>Gastropoda</taxon>
        <taxon>Heterobranchia</taxon>
        <taxon>Euthyneura</taxon>
        <taxon>Panpulmonata</taxon>
        <taxon>Hygrophila</taxon>
        <taxon>Lymnaeoidea</taxon>
        <taxon>Planorbidae</taxon>
        <taxon>Biomphalaria</taxon>
    </lineage>
</organism>
<dbReference type="GO" id="GO:0001510">
    <property type="term" value="P:RNA methylation"/>
    <property type="evidence" value="ECO:0007669"/>
    <property type="project" value="InterPro"/>
</dbReference>